<feature type="compositionally biased region" description="Basic and acidic residues" evidence="1">
    <location>
        <begin position="304"/>
        <end position="313"/>
    </location>
</feature>
<feature type="region of interest" description="Disordered" evidence="1">
    <location>
        <begin position="114"/>
        <end position="137"/>
    </location>
</feature>
<evidence type="ECO:0000313" key="2">
    <source>
        <dbReference type="EMBL" id="KAJ2902893.1"/>
    </source>
</evidence>
<dbReference type="AlphaFoldDB" id="A0AAD5RS33"/>
<comment type="caution">
    <text evidence="2">The sequence shown here is derived from an EMBL/GenBank/DDBJ whole genome shotgun (WGS) entry which is preliminary data.</text>
</comment>
<organism evidence="2 3">
    <name type="scientific">Zalerion maritima</name>
    <dbReference type="NCBI Taxonomy" id="339359"/>
    <lineage>
        <taxon>Eukaryota</taxon>
        <taxon>Fungi</taxon>
        <taxon>Dikarya</taxon>
        <taxon>Ascomycota</taxon>
        <taxon>Pezizomycotina</taxon>
        <taxon>Sordariomycetes</taxon>
        <taxon>Lulworthiomycetidae</taxon>
        <taxon>Lulworthiales</taxon>
        <taxon>Lulworthiaceae</taxon>
        <taxon>Zalerion</taxon>
    </lineage>
</organism>
<dbReference type="EMBL" id="JAKWBI020000097">
    <property type="protein sequence ID" value="KAJ2902893.1"/>
    <property type="molecule type" value="Genomic_DNA"/>
</dbReference>
<proteinExistence type="predicted"/>
<evidence type="ECO:0000313" key="3">
    <source>
        <dbReference type="Proteomes" id="UP001201980"/>
    </source>
</evidence>
<dbReference type="Proteomes" id="UP001201980">
    <property type="component" value="Unassembled WGS sequence"/>
</dbReference>
<keyword evidence="3" id="KW-1185">Reference proteome</keyword>
<feature type="compositionally biased region" description="Acidic residues" evidence="1">
    <location>
        <begin position="249"/>
        <end position="262"/>
    </location>
</feature>
<protein>
    <submittedName>
        <fullName evidence="2">Uncharacterized protein</fullName>
    </submittedName>
</protein>
<reference evidence="2" key="1">
    <citation type="submission" date="2022-07" db="EMBL/GenBank/DDBJ databases">
        <title>Draft genome sequence of Zalerion maritima ATCC 34329, a (micro)plastics degrading marine fungus.</title>
        <authorList>
            <person name="Paco A."/>
            <person name="Goncalves M.F.M."/>
            <person name="Rocha-Santos T.A.P."/>
            <person name="Alves A."/>
        </authorList>
    </citation>
    <scope>NUCLEOTIDE SEQUENCE</scope>
    <source>
        <strain evidence="2">ATCC 34329</strain>
    </source>
</reference>
<gene>
    <name evidence="2" type="ORF">MKZ38_010704</name>
</gene>
<accession>A0AAD5RS33</accession>
<name>A0AAD5RS33_9PEZI</name>
<feature type="region of interest" description="Disordered" evidence="1">
    <location>
        <begin position="165"/>
        <end position="313"/>
    </location>
</feature>
<evidence type="ECO:0000256" key="1">
    <source>
        <dbReference type="SAM" id="MobiDB-lite"/>
    </source>
</evidence>
<feature type="region of interest" description="Disordered" evidence="1">
    <location>
        <begin position="1"/>
        <end position="73"/>
    </location>
</feature>
<sequence length="313" mass="34117">MRSAPPSDHTQVYDSDDGPEIPINIGSSQTEDDIMALRHNKKGTTAATVRPMDNEAHDSQYVPDCNENQSDDDKDFEYMEERLDSDEMLEIVPTKPTKRHLTIVDSSEFAVLLQTPPRESQGEWSPPSLYSGSDGLSFPPSLFAKGPKIVPVDSALSVIKPSVVRPASIPSPSPNPASSFPDGASGDEYETGFKPSPANHHSNGARHAHHGSSKKPQSPQRHHHMQNLPQSNRGRKLSFFPEPCRSEMAEEEEERDNDDDDDRALISRARALPGGLQSEVRAGGGEQYCGEEEGAGYAGGYEENGGKNGRELG</sequence>
<feature type="compositionally biased region" description="Basic residues" evidence="1">
    <location>
        <begin position="203"/>
        <end position="213"/>
    </location>
</feature>